<dbReference type="Pfam" id="PF12367">
    <property type="entry name" value="PFO_beta_C"/>
    <property type="match status" value="1"/>
</dbReference>
<dbReference type="GO" id="GO:0016625">
    <property type="term" value="F:oxidoreductase activity, acting on the aldehyde or oxo group of donors, iron-sulfur protein as acceptor"/>
    <property type="evidence" value="ECO:0007669"/>
    <property type="project" value="UniProtKB-ARBA"/>
</dbReference>
<dbReference type="GO" id="GO:0045333">
    <property type="term" value="P:cellular respiration"/>
    <property type="evidence" value="ECO:0007669"/>
    <property type="project" value="UniProtKB-ARBA"/>
</dbReference>
<evidence type="ECO:0000256" key="2">
    <source>
        <dbReference type="SAM" id="MobiDB-lite"/>
    </source>
</evidence>
<name>A0A6B0YUW4_9CHLR</name>
<dbReference type="InterPro" id="IPR029061">
    <property type="entry name" value="THDP-binding"/>
</dbReference>
<dbReference type="Pfam" id="PF02775">
    <property type="entry name" value="TPP_enzyme_C"/>
    <property type="match status" value="1"/>
</dbReference>
<dbReference type="Gene3D" id="3.40.50.970">
    <property type="match status" value="1"/>
</dbReference>
<dbReference type="PANTHER" id="PTHR48084">
    <property type="entry name" value="2-OXOGLUTARATE OXIDOREDUCTASE SUBUNIT KORB-RELATED"/>
    <property type="match status" value="1"/>
</dbReference>
<feature type="region of interest" description="Disordered" evidence="2">
    <location>
        <begin position="1"/>
        <end position="21"/>
    </location>
</feature>
<dbReference type="AlphaFoldDB" id="A0A6B0YUW4"/>
<evidence type="ECO:0000259" key="4">
    <source>
        <dbReference type="Pfam" id="PF12367"/>
    </source>
</evidence>
<reference evidence="5" key="1">
    <citation type="submission" date="2019-09" db="EMBL/GenBank/DDBJ databases">
        <title>Characterisation of the sponge microbiome using genome-centric metagenomics.</title>
        <authorList>
            <person name="Engelberts J.P."/>
            <person name="Robbins S.J."/>
            <person name="De Goeij J.M."/>
            <person name="Aranda M."/>
            <person name="Bell S.C."/>
            <person name="Webster N.S."/>
        </authorList>
    </citation>
    <scope>NUCLEOTIDE SEQUENCE</scope>
    <source>
        <strain evidence="5">SB0664_bin_27</strain>
    </source>
</reference>
<dbReference type="CDD" id="cd03375">
    <property type="entry name" value="TPP_OGFOR"/>
    <property type="match status" value="1"/>
</dbReference>
<protein>
    <submittedName>
        <fullName evidence="5">2-oxoacid:ferredoxin oxidoreductase subunit beta</fullName>
    </submittedName>
</protein>
<dbReference type="InterPro" id="IPR032686">
    <property type="entry name" value="PFO_beta_C"/>
</dbReference>
<proteinExistence type="predicted"/>
<feature type="domain" description="Pyruvate ferredoxin oxidoreductase beta subunit C-terminal" evidence="4">
    <location>
        <begin position="279"/>
        <end position="325"/>
    </location>
</feature>
<feature type="domain" description="Thiamine pyrophosphate enzyme TPP-binding" evidence="3">
    <location>
        <begin position="70"/>
        <end position="218"/>
    </location>
</feature>
<comment type="caution">
    <text evidence="5">The sequence shown here is derived from an EMBL/GenBank/DDBJ whole genome shotgun (WGS) entry which is preliminary data.</text>
</comment>
<dbReference type="PANTHER" id="PTHR48084:SF5">
    <property type="entry name" value="BLR6744 PROTEIN"/>
    <property type="match status" value="1"/>
</dbReference>
<dbReference type="EMBL" id="VXRG01000065">
    <property type="protein sequence ID" value="MXY93238.1"/>
    <property type="molecule type" value="Genomic_DNA"/>
</dbReference>
<keyword evidence="1" id="KW-0560">Oxidoreductase</keyword>
<accession>A0A6B0YUW4</accession>
<dbReference type="InterPro" id="IPR011766">
    <property type="entry name" value="TPP_enzyme_TPP-bd"/>
</dbReference>
<dbReference type="InterPro" id="IPR051457">
    <property type="entry name" value="2-oxoacid:Fd_oxidoreductase"/>
</dbReference>
<feature type="compositionally biased region" description="Basic and acidic residues" evidence="2">
    <location>
        <begin position="1"/>
        <end position="11"/>
    </location>
</feature>
<evidence type="ECO:0000259" key="3">
    <source>
        <dbReference type="Pfam" id="PF02775"/>
    </source>
</evidence>
<dbReference type="SUPFAM" id="SSF52518">
    <property type="entry name" value="Thiamin diphosphate-binding fold (THDP-binding)"/>
    <property type="match status" value="1"/>
</dbReference>
<dbReference type="GO" id="GO:0030976">
    <property type="term" value="F:thiamine pyrophosphate binding"/>
    <property type="evidence" value="ECO:0007669"/>
    <property type="project" value="InterPro"/>
</dbReference>
<gene>
    <name evidence="5" type="ORF">F4Y42_07265</name>
</gene>
<organism evidence="5">
    <name type="scientific">Caldilineaceae bacterium SB0664_bin_27</name>
    <dbReference type="NCBI Taxonomy" id="2605260"/>
    <lineage>
        <taxon>Bacteria</taxon>
        <taxon>Bacillati</taxon>
        <taxon>Chloroflexota</taxon>
        <taxon>Caldilineae</taxon>
        <taxon>Caldilineales</taxon>
        <taxon>Caldilineaceae</taxon>
    </lineage>
</organism>
<sequence>MSTRTRTDAAARRAARPAKTNRIGLEKTSYRGRPSTLCKGCGHDSISQRIVNAAWEMGLDQTQVVKLSGIGCSSKTPAYYLGWSHGFNSLHGRMPSVATGAIIANASLEVIGVSGDGDTASIGIGQFKHAVRRNLPLIYIVENNGVYGLTKGQFSATADEGQFLKYQGVNDLPPLDICMEALTANATFVARSFAGDMKQLEALLKAAMNHRGIAVLDIISPCVTFNNHDTSTKSYGFGRANEIRLHDLSFVPEFEEIQIEEYEDEIEVELHDGGSIILKKIDPDHDPKDRTAAYNVIQQSLDEQKLITGLLYINEEEPTFTELLDLTDTPLTHLPDEKLRPSREALEGVMATLA</sequence>
<evidence type="ECO:0000256" key="1">
    <source>
        <dbReference type="ARBA" id="ARBA00023002"/>
    </source>
</evidence>
<evidence type="ECO:0000313" key="5">
    <source>
        <dbReference type="EMBL" id="MXY93238.1"/>
    </source>
</evidence>